<evidence type="ECO:0000313" key="1">
    <source>
        <dbReference type="EMBL" id="BAR59596.1"/>
    </source>
</evidence>
<sequence length="62" mass="6844">MLRARLEIVGCELNRGRGGAGQNCSPRWLAARQVRSLAPLAGRDELRSRSEGWGEGEPPRGW</sequence>
<proteinExistence type="predicted"/>
<accession>A0A0E4BSF5</accession>
<evidence type="ECO:0000313" key="2">
    <source>
        <dbReference type="Proteomes" id="UP000063308"/>
    </source>
</evidence>
<dbReference type="Proteomes" id="UP000063308">
    <property type="component" value="Chromosome"/>
</dbReference>
<protein>
    <submittedName>
        <fullName evidence="1">Uncharacterized protein</fullName>
    </submittedName>
</protein>
<gene>
    <name evidence="1" type="ORF">NK6_6443</name>
</gene>
<dbReference type="AlphaFoldDB" id="A0A0E4BSF5"/>
<dbReference type="EMBL" id="AP014685">
    <property type="protein sequence ID" value="BAR59596.1"/>
    <property type="molecule type" value="Genomic_DNA"/>
</dbReference>
<reference evidence="1 2" key="1">
    <citation type="submission" date="2014-11" db="EMBL/GenBank/DDBJ databases">
        <title>Symbiosis island explosion on the genome of extra-slow-growing strains of soybean bradyrhizobia with massive insertion sequences.</title>
        <authorList>
            <person name="Iida T."/>
            <person name="Minamisawa K."/>
        </authorList>
    </citation>
    <scope>NUCLEOTIDE SEQUENCE [LARGE SCALE GENOMIC DNA]</scope>
    <source>
        <strain evidence="1 2">NK6</strain>
    </source>
</reference>
<organism evidence="1 2">
    <name type="scientific">Bradyrhizobium diazoefficiens</name>
    <dbReference type="NCBI Taxonomy" id="1355477"/>
    <lineage>
        <taxon>Bacteria</taxon>
        <taxon>Pseudomonadati</taxon>
        <taxon>Pseudomonadota</taxon>
        <taxon>Alphaproteobacteria</taxon>
        <taxon>Hyphomicrobiales</taxon>
        <taxon>Nitrobacteraceae</taxon>
        <taxon>Bradyrhizobium</taxon>
    </lineage>
</organism>
<name>A0A0E4BSF5_9BRAD</name>